<accession>A0A6C0I6J3</accession>
<protein>
    <submittedName>
        <fullName evidence="1">Uncharacterized protein</fullName>
    </submittedName>
</protein>
<organism evidence="1">
    <name type="scientific">viral metagenome</name>
    <dbReference type="NCBI Taxonomy" id="1070528"/>
    <lineage>
        <taxon>unclassified sequences</taxon>
        <taxon>metagenomes</taxon>
        <taxon>organismal metagenomes</taxon>
    </lineage>
</organism>
<sequence length="37" mass="4245">MEKRTQANMNTQELPQEMLLVHIADQGVGLMEELNMT</sequence>
<dbReference type="EMBL" id="MN740101">
    <property type="protein sequence ID" value="QHT87743.1"/>
    <property type="molecule type" value="Genomic_DNA"/>
</dbReference>
<dbReference type="AlphaFoldDB" id="A0A6C0I6J3"/>
<evidence type="ECO:0000313" key="1">
    <source>
        <dbReference type="EMBL" id="QHT87743.1"/>
    </source>
</evidence>
<reference evidence="1" key="1">
    <citation type="journal article" date="2020" name="Nature">
        <title>Giant virus diversity and host interactions through global metagenomics.</title>
        <authorList>
            <person name="Schulz F."/>
            <person name="Roux S."/>
            <person name="Paez-Espino D."/>
            <person name="Jungbluth S."/>
            <person name="Walsh D.A."/>
            <person name="Denef V.J."/>
            <person name="McMahon K.D."/>
            <person name="Konstantinidis K.T."/>
            <person name="Eloe-Fadrosh E.A."/>
            <person name="Kyrpides N.C."/>
            <person name="Woyke T."/>
        </authorList>
    </citation>
    <scope>NUCLEOTIDE SEQUENCE</scope>
    <source>
        <strain evidence="1">GVMAG-M-3300023184-191</strain>
    </source>
</reference>
<name>A0A6C0I6J3_9ZZZZ</name>
<proteinExistence type="predicted"/>